<evidence type="ECO:0000313" key="2">
    <source>
        <dbReference type="Proteomes" id="UP001143474"/>
    </source>
</evidence>
<dbReference type="RefSeq" id="WP_271221290.1">
    <property type="nucleotide sequence ID" value="NZ_BAAAVD010000012.1"/>
</dbReference>
<comment type="caution">
    <text evidence="1">The sequence shown here is derived from an EMBL/GenBank/DDBJ whole genome shotgun (WGS) entry which is preliminary data.</text>
</comment>
<reference evidence="1" key="2">
    <citation type="submission" date="2023-01" db="EMBL/GenBank/DDBJ databases">
        <authorList>
            <person name="Sun Q."/>
            <person name="Evtushenko L."/>
        </authorList>
    </citation>
    <scope>NUCLEOTIDE SEQUENCE</scope>
    <source>
        <strain evidence="1">VKM Ac-2007</strain>
    </source>
</reference>
<keyword evidence="2" id="KW-1185">Reference proteome</keyword>
<protein>
    <submittedName>
        <fullName evidence="1">Uncharacterized protein</fullName>
    </submittedName>
</protein>
<dbReference type="AlphaFoldDB" id="A0A9W6I874"/>
<gene>
    <name evidence="1" type="ORF">GCM10017600_63990</name>
</gene>
<name>A0A9W6I874_9ACTN</name>
<organism evidence="1 2">
    <name type="scientific">Streptosporangium carneum</name>
    <dbReference type="NCBI Taxonomy" id="47481"/>
    <lineage>
        <taxon>Bacteria</taxon>
        <taxon>Bacillati</taxon>
        <taxon>Actinomycetota</taxon>
        <taxon>Actinomycetes</taxon>
        <taxon>Streptosporangiales</taxon>
        <taxon>Streptosporangiaceae</taxon>
        <taxon>Streptosporangium</taxon>
    </lineage>
</organism>
<dbReference type="Proteomes" id="UP001143474">
    <property type="component" value="Unassembled WGS sequence"/>
</dbReference>
<evidence type="ECO:0000313" key="1">
    <source>
        <dbReference type="EMBL" id="GLK12989.1"/>
    </source>
</evidence>
<proteinExistence type="predicted"/>
<reference evidence="1" key="1">
    <citation type="journal article" date="2014" name="Int. J. Syst. Evol. Microbiol.">
        <title>Complete genome sequence of Corynebacterium casei LMG S-19264T (=DSM 44701T), isolated from a smear-ripened cheese.</title>
        <authorList>
            <consortium name="US DOE Joint Genome Institute (JGI-PGF)"/>
            <person name="Walter F."/>
            <person name="Albersmeier A."/>
            <person name="Kalinowski J."/>
            <person name="Ruckert C."/>
        </authorList>
    </citation>
    <scope>NUCLEOTIDE SEQUENCE</scope>
    <source>
        <strain evidence="1">VKM Ac-2007</strain>
    </source>
</reference>
<dbReference type="EMBL" id="BSEV01000019">
    <property type="protein sequence ID" value="GLK12989.1"/>
    <property type="molecule type" value="Genomic_DNA"/>
</dbReference>
<sequence length="752" mass="80405">MTVPFSGDAGESADVVGHYSPFTGMHMPEVSHIEAVPAGVGLLESPFGTGLTGESPDRAEEAAAELLDTLQDEDFTDALEHLVDEAAAQYLGEQGAWSATPSETDSRAALEEWLAPLAAAAEQAVDGLVESLSTVDLHAMTGSDLETFLASAGEAPLLGSEGFDEFLGGLVRKAKKLIKGAADMARKGVAAVGRMLPVGALLNKLKALVRPLLRRVLMAALNKLPPTVRPVAKTLAAKLGLGEASEAQVGPEPVAGLSAQFDLEMAALLLAPDTLDEVFEADGMEAGTDGEGPDRLAELDDARARLAQQLTDLPAGTPPAAEIEQFLPVVLAARPLIKLGVSLIGRDRIVRFIADRIAGLVKGLIGSDAARTISRPIVDVGLRMLGLEVPAEQERALAGEALASTVEGTVLRLLELPAGVFEDELQLDAALQEAFAEAAAAYLPDRLLRPDLPERETAGEGGVWVLMPRVARPRFRFRRYTRTFVVPVSRQLARCVPWSDGGTLETHLLDRGVERWPVQAEIDLYEALPGTHLGHFTQDEVAGGARPPDSGEYEYLTADIAGLLLGEPALGRRAWYGRAATVRPRPMPGDRYFRVRIPGTARWRRYRRILVRLDAAGQLRVTVRLSERQAQQILARLERSAPAGRRDLPSVLLMLRGQYGRILPAMLAARMLKRSLVVDQWRARTAADRVVAALTAGLSAFLTKSAAQLAAAVRDPADGVTITLTVDGLSREKVTGELPPAAVTVQPGRGRG</sequence>
<accession>A0A9W6I874</accession>